<dbReference type="InterPro" id="IPR040194">
    <property type="entry name" value="Cwf19-like"/>
</dbReference>
<name>A0ABN7AE80_9HEMI</name>
<feature type="domain" description="Cwf19-like C-terminal" evidence="3">
    <location>
        <begin position="304"/>
        <end position="410"/>
    </location>
</feature>
<evidence type="ECO:0000256" key="1">
    <source>
        <dbReference type="ARBA" id="ARBA00006795"/>
    </source>
</evidence>
<keyword evidence="5" id="KW-1185">Reference proteome</keyword>
<dbReference type="PANTHER" id="PTHR12072:SF4">
    <property type="entry name" value="CWF19-LIKE PROTEIN 1"/>
    <property type="match status" value="1"/>
</dbReference>
<comment type="similarity">
    <text evidence="1">Belongs to the CWF19 family.</text>
</comment>
<gene>
    <name evidence="4" type="ORF">NTJ_03398</name>
</gene>
<feature type="domain" description="Cwf19-like protein C-terminal" evidence="2">
    <location>
        <begin position="443"/>
        <end position="516"/>
    </location>
</feature>
<dbReference type="Pfam" id="PF04676">
    <property type="entry name" value="CwfJ_C_2"/>
    <property type="match status" value="1"/>
</dbReference>
<sequence length="522" mass="59120">MEDDTVPLVFVGNINKDFNKAFKKLRSVSSLLSPKDVNEVTTFVCGNMFGNATRSTFKKEIGASEVPVRLYTLGPMNENQKSFYQVPNSEVSSEQDGQFQEDFPNIFRLGKHGVFKLVSGVTVAYLNGLENEKSTDWSFNSSDIDAMIKTCSSHKEIDVLLTYQWPFGVDKADPTGSIKVSGTSKLIGRLVVALKPKMHFAANTKVSFVSPQMGHRSVDGDVPEVTQFIGLTDFEHYKEGKWVYALKYPIGKKRKPVQPQIEIPFTYAYEDDKINKFFYDAGGKRKGQNDPSHKKKRRNVNPSIDSGNCWFCLGNPNVERSLILAVADHVYLTLAKGPVVDKHLILSPINHVNSLSTADRSIQEEIDKFLKALTKCYKPAKKHLVWYERCYRSPHFQVECYILGSEDVDLIDSQIKEMANAKNLKLKQVTDSRSLSSIKSNQECPNYFYVRVGEKKSYMIDIANDSDFPMNFGRAVIATAIGLQDRIRWQECVPSQDEIADAVRDFKKEFSPFDFTMDDDDE</sequence>
<dbReference type="PANTHER" id="PTHR12072">
    <property type="entry name" value="CWF19, CELL CYCLE CONTROL PROTEIN"/>
    <property type="match status" value="1"/>
</dbReference>
<dbReference type="Proteomes" id="UP001307889">
    <property type="component" value="Chromosome 2"/>
</dbReference>
<dbReference type="EMBL" id="AP028910">
    <property type="protein sequence ID" value="BES90590.1"/>
    <property type="molecule type" value="Genomic_DNA"/>
</dbReference>
<dbReference type="InterPro" id="IPR006767">
    <property type="entry name" value="Cwf19-like_C_dom-2"/>
</dbReference>
<dbReference type="InterPro" id="IPR006768">
    <property type="entry name" value="Cwf19-like_C_dom-1"/>
</dbReference>
<dbReference type="InterPro" id="IPR036265">
    <property type="entry name" value="HIT-like_sf"/>
</dbReference>
<evidence type="ECO:0000313" key="4">
    <source>
        <dbReference type="EMBL" id="BES90590.1"/>
    </source>
</evidence>
<accession>A0ABN7AE80</accession>
<organism evidence="4 5">
    <name type="scientific">Nesidiocoris tenuis</name>
    <dbReference type="NCBI Taxonomy" id="355587"/>
    <lineage>
        <taxon>Eukaryota</taxon>
        <taxon>Metazoa</taxon>
        <taxon>Ecdysozoa</taxon>
        <taxon>Arthropoda</taxon>
        <taxon>Hexapoda</taxon>
        <taxon>Insecta</taxon>
        <taxon>Pterygota</taxon>
        <taxon>Neoptera</taxon>
        <taxon>Paraneoptera</taxon>
        <taxon>Hemiptera</taxon>
        <taxon>Heteroptera</taxon>
        <taxon>Panheteroptera</taxon>
        <taxon>Cimicomorpha</taxon>
        <taxon>Miridae</taxon>
        <taxon>Dicyphina</taxon>
        <taxon>Nesidiocoris</taxon>
    </lineage>
</organism>
<evidence type="ECO:0000259" key="3">
    <source>
        <dbReference type="Pfam" id="PF04677"/>
    </source>
</evidence>
<reference evidence="4 5" key="1">
    <citation type="submission" date="2023-09" db="EMBL/GenBank/DDBJ databases">
        <title>Nesidiocoris tenuis whole genome shotgun sequence.</title>
        <authorList>
            <person name="Shibata T."/>
            <person name="Shimoda M."/>
            <person name="Kobayashi T."/>
            <person name="Uehara T."/>
        </authorList>
    </citation>
    <scope>NUCLEOTIDE SEQUENCE [LARGE SCALE GENOMIC DNA]</scope>
    <source>
        <strain evidence="4 5">Japan</strain>
    </source>
</reference>
<evidence type="ECO:0000313" key="5">
    <source>
        <dbReference type="Proteomes" id="UP001307889"/>
    </source>
</evidence>
<dbReference type="Pfam" id="PF04677">
    <property type="entry name" value="CwfJ_C_1"/>
    <property type="match status" value="1"/>
</dbReference>
<dbReference type="SUPFAM" id="SSF54197">
    <property type="entry name" value="HIT-like"/>
    <property type="match status" value="1"/>
</dbReference>
<evidence type="ECO:0000259" key="2">
    <source>
        <dbReference type="Pfam" id="PF04676"/>
    </source>
</evidence>
<proteinExistence type="inferred from homology"/>
<protein>
    <submittedName>
        <fullName evidence="4">Protein similar to CwfJ C-terminus 2</fullName>
    </submittedName>
</protein>